<feature type="domain" description="DUF5067" evidence="4">
    <location>
        <begin position="110"/>
        <end position="232"/>
    </location>
</feature>
<dbReference type="EMBL" id="WDFR01000009">
    <property type="protein sequence ID" value="KAB6028285.1"/>
    <property type="molecule type" value="Genomic_DNA"/>
</dbReference>
<feature type="transmembrane region" description="Helical" evidence="3">
    <location>
        <begin position="12"/>
        <end position="30"/>
    </location>
</feature>
<feature type="transmembrane region" description="Helical" evidence="3">
    <location>
        <begin position="36"/>
        <end position="54"/>
    </location>
</feature>
<comment type="caution">
    <text evidence="5">The sequence shown here is derived from an EMBL/GenBank/DDBJ whole genome shotgun (WGS) entry which is preliminary data.</text>
</comment>
<keyword evidence="1" id="KW-0732">Signal</keyword>
<keyword evidence="3" id="KW-1133">Transmembrane helix</keyword>
<evidence type="ECO:0000256" key="3">
    <source>
        <dbReference type="SAM" id="Phobius"/>
    </source>
</evidence>
<evidence type="ECO:0000256" key="2">
    <source>
        <dbReference type="SAM" id="MobiDB-lite"/>
    </source>
</evidence>
<dbReference type="InterPro" id="IPR031989">
    <property type="entry name" value="DUF5067"/>
</dbReference>
<dbReference type="InterPro" id="IPR029050">
    <property type="entry name" value="Immunoprotect_excell_Ig-like"/>
</dbReference>
<evidence type="ECO:0000256" key="1">
    <source>
        <dbReference type="ARBA" id="ARBA00022729"/>
    </source>
</evidence>
<feature type="transmembrane region" description="Helical" evidence="3">
    <location>
        <begin position="66"/>
        <end position="88"/>
    </location>
</feature>
<organism evidence="5 6">
    <name type="scientific">Bifidobacterium adolescentis</name>
    <dbReference type="NCBI Taxonomy" id="1680"/>
    <lineage>
        <taxon>Bacteria</taxon>
        <taxon>Bacillati</taxon>
        <taxon>Actinomycetota</taxon>
        <taxon>Actinomycetes</taxon>
        <taxon>Bifidobacteriales</taxon>
        <taxon>Bifidobacteriaceae</taxon>
        <taxon>Bifidobacterium</taxon>
    </lineage>
</organism>
<dbReference type="AlphaFoldDB" id="A0A6I0VB29"/>
<dbReference type="Gene3D" id="2.60.40.1240">
    <property type="match status" value="1"/>
</dbReference>
<gene>
    <name evidence="5" type="ORF">GA542_10030</name>
</gene>
<dbReference type="Proteomes" id="UP000470926">
    <property type="component" value="Unassembled WGS sequence"/>
</dbReference>
<dbReference type="Pfam" id="PF16729">
    <property type="entry name" value="DUF5067"/>
    <property type="match status" value="1"/>
</dbReference>
<keyword evidence="3" id="KW-0472">Membrane</keyword>
<sequence length="249" mass="26450">MDHAAQPKPFSALAITALVFAIIAALLSWVPIVNNIAFFIAIIGLVFAGFAMHATRKSGQRRGKALAVAALVVSLVAGGLVLGTQSIYGKAVDDAFGSSETTATSKPKKSKAKTEKKTTPAVQDMEGNVDGSDYHVKLDSLIKTVNDYEGKPTVMLAYELTNNKTENSNMFDVNVTAFQNGHQLDTAIYSDQTPEGYDENSSTNALQPGATGTVTLGYVLEDETNPVTVEVSGTLDMSGQKVTHEFALQ</sequence>
<evidence type="ECO:0000313" key="5">
    <source>
        <dbReference type="EMBL" id="KAB6028285.1"/>
    </source>
</evidence>
<accession>A0A6I0VB29</accession>
<keyword evidence="3" id="KW-0812">Transmembrane</keyword>
<protein>
    <submittedName>
        <fullName evidence="5">DUF5067 domain-containing protein</fullName>
    </submittedName>
</protein>
<reference evidence="5 6" key="1">
    <citation type="journal article" date="2019" name="Nat. Med.">
        <title>A library of human gut bacterial isolates paired with longitudinal multiomics data enables mechanistic microbiome research.</title>
        <authorList>
            <person name="Poyet M."/>
            <person name="Groussin M."/>
            <person name="Gibbons S.M."/>
            <person name="Avila-Pacheco J."/>
            <person name="Jiang X."/>
            <person name="Kearney S.M."/>
            <person name="Perrotta A.R."/>
            <person name="Berdy B."/>
            <person name="Zhao S."/>
            <person name="Lieberman T.D."/>
            <person name="Swanson P.K."/>
            <person name="Smith M."/>
            <person name="Roesemann S."/>
            <person name="Alexander J.E."/>
            <person name="Rich S.A."/>
            <person name="Livny J."/>
            <person name="Vlamakis H."/>
            <person name="Clish C."/>
            <person name="Bullock K."/>
            <person name="Deik A."/>
            <person name="Scott J."/>
            <person name="Pierce K.A."/>
            <person name="Xavier R.J."/>
            <person name="Alm E.J."/>
        </authorList>
    </citation>
    <scope>NUCLEOTIDE SEQUENCE [LARGE SCALE GENOMIC DNA]</scope>
    <source>
        <strain evidence="5 6">BIOML-A26</strain>
    </source>
</reference>
<evidence type="ECO:0000313" key="6">
    <source>
        <dbReference type="Proteomes" id="UP000470926"/>
    </source>
</evidence>
<evidence type="ECO:0000259" key="4">
    <source>
        <dbReference type="Pfam" id="PF16729"/>
    </source>
</evidence>
<name>A0A6I0VB29_BIFAD</name>
<feature type="region of interest" description="Disordered" evidence="2">
    <location>
        <begin position="97"/>
        <end position="128"/>
    </location>
</feature>
<proteinExistence type="predicted"/>